<dbReference type="PATRIC" id="fig|1121439.3.peg.112"/>
<accession>S7THU7</accession>
<reference evidence="1 2" key="1">
    <citation type="journal article" date="2013" name="Genome Announc.">
        <title>Draft genome sequences for three mercury-methylating, sulfate-reducing bacteria.</title>
        <authorList>
            <person name="Brown S.D."/>
            <person name="Hurt R.A.Jr."/>
            <person name="Gilmour C.C."/>
            <person name="Elias D.A."/>
        </authorList>
    </citation>
    <scope>NUCLEOTIDE SEQUENCE [LARGE SCALE GENOMIC DNA]</scope>
    <source>
        <strain evidence="1 2">DSM 16529</strain>
    </source>
</reference>
<dbReference type="STRING" id="1121439.dsat_1728"/>
<evidence type="ECO:0000313" key="1">
    <source>
        <dbReference type="EMBL" id="EPR36200.1"/>
    </source>
</evidence>
<keyword evidence="2" id="KW-1185">Reference proteome</keyword>
<name>S7THU7_9BACT</name>
<dbReference type="AlphaFoldDB" id="S7THU7"/>
<gene>
    <name evidence="1" type="ORF">dsat_1728</name>
</gene>
<dbReference type="RefSeq" id="WP_020885614.1">
    <property type="nucleotide sequence ID" value="NZ_ATHI01000001.1"/>
</dbReference>
<protein>
    <submittedName>
        <fullName evidence="1">Uncharacterized protein</fullName>
    </submittedName>
</protein>
<organism evidence="1 2">
    <name type="scientific">Alkalidesulfovibrio alkalitolerans DSM 16529</name>
    <dbReference type="NCBI Taxonomy" id="1121439"/>
    <lineage>
        <taxon>Bacteria</taxon>
        <taxon>Pseudomonadati</taxon>
        <taxon>Thermodesulfobacteriota</taxon>
        <taxon>Desulfovibrionia</taxon>
        <taxon>Desulfovibrionales</taxon>
        <taxon>Desulfovibrionaceae</taxon>
        <taxon>Alkalidesulfovibrio</taxon>
    </lineage>
</organism>
<sequence>MKLLLPIFIADAELDWTAPPLSGLLAERLVMVRDQASAADVRVFTDSDHVAALAAALSLPCTKTQAPPPGPLHARALALPGIDGISSDEPLLVLDFRTVTVTGSDIQLARTAFEENPAEPVISMEKPRDNPVQFRTTYTVLDSGVLHLLASEDAVADLRERLRLPVAAASRAFPARAGMGGLEPGDGVLTVREDADSARIVWLNQPPAGSASIIAVSARREGVVRVSENGNGCVLDVSAPPMSVLSLVPFSRTGIVAEFPETLPLERGSVALPVPEGAVSGYLYTVESHVGSGAYAASTPHVPSLACKARVVTGRQDFPDIFRFDEALCLGTRRQLLELDERMASGRVQRLPNASRESIRVLTFLDVLRHEVWQAGRDDLRDGAA</sequence>
<evidence type="ECO:0000313" key="2">
    <source>
        <dbReference type="Proteomes" id="UP000014975"/>
    </source>
</evidence>
<dbReference type="Proteomes" id="UP000014975">
    <property type="component" value="Unassembled WGS sequence"/>
</dbReference>
<dbReference type="EMBL" id="ATHI01000001">
    <property type="protein sequence ID" value="EPR36200.1"/>
    <property type="molecule type" value="Genomic_DNA"/>
</dbReference>
<comment type="caution">
    <text evidence="1">The sequence shown here is derived from an EMBL/GenBank/DDBJ whole genome shotgun (WGS) entry which is preliminary data.</text>
</comment>
<proteinExistence type="predicted"/>
<dbReference type="eggNOG" id="ENOG5032GWN">
    <property type="taxonomic scope" value="Bacteria"/>
</dbReference>